<reference evidence="1" key="2">
    <citation type="submission" date="2020-06" db="EMBL/GenBank/DDBJ databases">
        <title>Helianthus annuus Genome sequencing and assembly Release 2.</title>
        <authorList>
            <person name="Gouzy J."/>
            <person name="Langlade N."/>
            <person name="Munos S."/>
        </authorList>
    </citation>
    <scope>NUCLEOTIDE SEQUENCE</scope>
    <source>
        <tissue evidence="1">Leaves</tissue>
    </source>
</reference>
<organism evidence="1 2">
    <name type="scientific">Helianthus annuus</name>
    <name type="common">Common sunflower</name>
    <dbReference type="NCBI Taxonomy" id="4232"/>
    <lineage>
        <taxon>Eukaryota</taxon>
        <taxon>Viridiplantae</taxon>
        <taxon>Streptophyta</taxon>
        <taxon>Embryophyta</taxon>
        <taxon>Tracheophyta</taxon>
        <taxon>Spermatophyta</taxon>
        <taxon>Magnoliopsida</taxon>
        <taxon>eudicotyledons</taxon>
        <taxon>Gunneridae</taxon>
        <taxon>Pentapetalae</taxon>
        <taxon>asterids</taxon>
        <taxon>campanulids</taxon>
        <taxon>Asterales</taxon>
        <taxon>Asteraceae</taxon>
        <taxon>Asteroideae</taxon>
        <taxon>Heliantheae alliance</taxon>
        <taxon>Heliantheae</taxon>
        <taxon>Helianthus</taxon>
    </lineage>
</organism>
<name>A0A9K3IUX9_HELAN</name>
<gene>
    <name evidence="1" type="ORF">HanXRQr2_Chr06g0271261</name>
</gene>
<evidence type="ECO:0000313" key="2">
    <source>
        <dbReference type="Proteomes" id="UP000215914"/>
    </source>
</evidence>
<dbReference type="AlphaFoldDB" id="A0A9K3IUX9"/>
<reference evidence="1" key="1">
    <citation type="journal article" date="2017" name="Nature">
        <title>The sunflower genome provides insights into oil metabolism, flowering and Asterid evolution.</title>
        <authorList>
            <person name="Badouin H."/>
            <person name="Gouzy J."/>
            <person name="Grassa C.J."/>
            <person name="Murat F."/>
            <person name="Staton S.E."/>
            <person name="Cottret L."/>
            <person name="Lelandais-Briere C."/>
            <person name="Owens G.L."/>
            <person name="Carrere S."/>
            <person name="Mayjonade B."/>
            <person name="Legrand L."/>
            <person name="Gill N."/>
            <person name="Kane N.C."/>
            <person name="Bowers J.E."/>
            <person name="Hubner S."/>
            <person name="Bellec A."/>
            <person name="Berard A."/>
            <person name="Berges H."/>
            <person name="Blanchet N."/>
            <person name="Boniface M.C."/>
            <person name="Brunel D."/>
            <person name="Catrice O."/>
            <person name="Chaidir N."/>
            <person name="Claudel C."/>
            <person name="Donnadieu C."/>
            <person name="Faraut T."/>
            <person name="Fievet G."/>
            <person name="Helmstetter N."/>
            <person name="King M."/>
            <person name="Knapp S.J."/>
            <person name="Lai Z."/>
            <person name="Le Paslier M.C."/>
            <person name="Lippi Y."/>
            <person name="Lorenzon L."/>
            <person name="Mandel J.R."/>
            <person name="Marage G."/>
            <person name="Marchand G."/>
            <person name="Marquand E."/>
            <person name="Bret-Mestries E."/>
            <person name="Morien E."/>
            <person name="Nambeesan S."/>
            <person name="Nguyen T."/>
            <person name="Pegot-Espagnet P."/>
            <person name="Pouilly N."/>
            <person name="Raftis F."/>
            <person name="Sallet E."/>
            <person name="Schiex T."/>
            <person name="Thomas J."/>
            <person name="Vandecasteele C."/>
            <person name="Vares D."/>
            <person name="Vear F."/>
            <person name="Vautrin S."/>
            <person name="Crespi M."/>
            <person name="Mangin B."/>
            <person name="Burke J.M."/>
            <person name="Salse J."/>
            <person name="Munos S."/>
            <person name="Vincourt P."/>
            <person name="Rieseberg L.H."/>
            <person name="Langlade N.B."/>
        </authorList>
    </citation>
    <scope>NUCLEOTIDE SEQUENCE</scope>
    <source>
        <tissue evidence="1">Leaves</tissue>
    </source>
</reference>
<evidence type="ECO:0000313" key="1">
    <source>
        <dbReference type="EMBL" id="KAF5803432.1"/>
    </source>
</evidence>
<sequence length="49" mass="6130">MFLFPCSDESQWWSTTDRRRSEPRRCRRHQVVEQLWLLKLWFRFGTSLG</sequence>
<protein>
    <submittedName>
        <fullName evidence="1">Uncharacterized protein</fullName>
    </submittedName>
</protein>
<dbReference type="EMBL" id="MNCJ02000321">
    <property type="protein sequence ID" value="KAF5803432.1"/>
    <property type="molecule type" value="Genomic_DNA"/>
</dbReference>
<dbReference type="Proteomes" id="UP000215914">
    <property type="component" value="Unassembled WGS sequence"/>
</dbReference>
<keyword evidence="2" id="KW-1185">Reference proteome</keyword>
<proteinExistence type="predicted"/>
<comment type="caution">
    <text evidence="1">The sequence shown here is derived from an EMBL/GenBank/DDBJ whole genome shotgun (WGS) entry which is preliminary data.</text>
</comment>
<accession>A0A9K3IUX9</accession>
<dbReference type="Gramene" id="mRNA:HanXRQr2_Chr06g0271261">
    <property type="protein sequence ID" value="CDS:HanXRQr2_Chr06g0271261.1"/>
    <property type="gene ID" value="HanXRQr2_Chr06g0271261"/>
</dbReference>